<dbReference type="RefSeq" id="WP_163286086.1">
    <property type="nucleotide sequence ID" value="NZ_JAAGVY010000031.1"/>
</dbReference>
<dbReference type="InterPro" id="IPR009003">
    <property type="entry name" value="Peptidase_S1_PA"/>
</dbReference>
<sequence>MKNEELHKFTSEDWKLLESQFAGFSLPVIDFVTENKGSLSEAEEIYINAFIYYTQLLELHGLKLSTKAEDLIYSFSRKLWIKVLGKRNVDVNFVKHRRSFFEMEDAFHEIESINERSEKTAEKLAEVGEPARTLILEHIGRNAELAIIGSRLGYSDEDRAFGQISKSLRKLIRLSEGKTFELDDADFKLLLRYVLDNQGRDSIDLNEEKKVAVTMISRSVAMIRSYVTRNQRIAKLKEMQERIHPDVHSALEKSQPVSTQKNRKMKPIAVFALSAIVALSVSVMTAFGISGFQKQNQQSETETEINADTLITETVVIDSMPVIAHSSSAFAISNDGLFITAAKVEKGIRFKLIPSVEGEVLIGEVVFSDTAQSLAIIKCTLESRLRLPYMLSFEDPKIAQELYSISNYKQEFFYTEGKVNAAGVEGMGKVKLDNTTPGAPIVSEKGQILGMVLGNGDENMNLVITSSKMKEAISKYEENSGLRVQLVTRNGLFYSNRTSQVELLKPFIYEVKNI</sequence>
<organism evidence="2 3">
    <name type="scientific">Cryomorpha ignava</name>
    <dbReference type="NCBI Taxonomy" id="101383"/>
    <lineage>
        <taxon>Bacteria</taxon>
        <taxon>Pseudomonadati</taxon>
        <taxon>Bacteroidota</taxon>
        <taxon>Flavobacteriia</taxon>
        <taxon>Flavobacteriales</taxon>
        <taxon>Cryomorphaceae</taxon>
        <taxon>Cryomorpha</taxon>
    </lineage>
</organism>
<dbReference type="InterPro" id="IPR043504">
    <property type="entry name" value="Peptidase_S1_PA_chymotrypsin"/>
</dbReference>
<dbReference type="Proteomes" id="UP000486602">
    <property type="component" value="Unassembled WGS sequence"/>
</dbReference>
<gene>
    <name evidence="2" type="ORF">G3O08_14385</name>
</gene>
<dbReference type="EMBL" id="JAAGVY010000031">
    <property type="protein sequence ID" value="NEN24692.1"/>
    <property type="molecule type" value="Genomic_DNA"/>
</dbReference>
<reference evidence="2 3" key="1">
    <citation type="submission" date="2020-02" db="EMBL/GenBank/DDBJ databases">
        <title>Out from the shadows clarifying the taxonomy of the family Cryomorphaceae and related taxa by utilizing the GTDB taxonomic framework.</title>
        <authorList>
            <person name="Bowman J.P."/>
        </authorList>
    </citation>
    <scope>NUCLEOTIDE SEQUENCE [LARGE SCALE GENOMIC DNA]</scope>
    <source>
        <strain evidence="2 3">QSSC 1-22</strain>
    </source>
</reference>
<keyword evidence="1" id="KW-1133">Transmembrane helix</keyword>
<dbReference type="SUPFAM" id="SSF50494">
    <property type="entry name" value="Trypsin-like serine proteases"/>
    <property type="match status" value="1"/>
</dbReference>
<name>A0A7K3WUV4_9FLAO</name>
<keyword evidence="1" id="KW-0472">Membrane</keyword>
<dbReference type="AlphaFoldDB" id="A0A7K3WUV4"/>
<proteinExistence type="predicted"/>
<evidence type="ECO:0000313" key="2">
    <source>
        <dbReference type="EMBL" id="NEN24692.1"/>
    </source>
</evidence>
<dbReference type="Gene3D" id="2.40.10.10">
    <property type="entry name" value="Trypsin-like serine proteases"/>
    <property type="match status" value="2"/>
</dbReference>
<keyword evidence="3" id="KW-1185">Reference proteome</keyword>
<feature type="transmembrane region" description="Helical" evidence="1">
    <location>
        <begin position="268"/>
        <end position="289"/>
    </location>
</feature>
<comment type="caution">
    <text evidence="2">The sequence shown here is derived from an EMBL/GenBank/DDBJ whole genome shotgun (WGS) entry which is preliminary data.</text>
</comment>
<evidence type="ECO:0000313" key="3">
    <source>
        <dbReference type="Proteomes" id="UP000486602"/>
    </source>
</evidence>
<protein>
    <submittedName>
        <fullName evidence="2">Trypsin-like peptidase domain-containing protein</fullName>
    </submittedName>
</protein>
<evidence type="ECO:0000256" key="1">
    <source>
        <dbReference type="SAM" id="Phobius"/>
    </source>
</evidence>
<accession>A0A7K3WUV4</accession>
<keyword evidence="1" id="KW-0812">Transmembrane</keyword>